<accession>A0A518GEG4</accession>
<protein>
    <recommendedName>
        <fullName evidence="5">AsmA-like C-terminal domain-containing protein</fullName>
    </recommendedName>
</protein>
<evidence type="ECO:0000256" key="1">
    <source>
        <dbReference type="SAM" id="MobiDB-lite"/>
    </source>
</evidence>
<feature type="compositionally biased region" description="Polar residues" evidence="1">
    <location>
        <begin position="1"/>
        <end position="14"/>
    </location>
</feature>
<dbReference type="EMBL" id="CP036298">
    <property type="protein sequence ID" value="QDV26989.1"/>
    <property type="molecule type" value="Genomic_DNA"/>
</dbReference>
<evidence type="ECO:0008006" key="5">
    <source>
        <dbReference type="Google" id="ProtNLM"/>
    </source>
</evidence>
<name>A0A518GEG4_9BACT</name>
<reference evidence="3 4" key="1">
    <citation type="submission" date="2019-02" db="EMBL/GenBank/DDBJ databases">
        <title>Deep-cultivation of Planctomycetes and their phenomic and genomic characterization uncovers novel biology.</title>
        <authorList>
            <person name="Wiegand S."/>
            <person name="Jogler M."/>
            <person name="Boedeker C."/>
            <person name="Pinto D."/>
            <person name="Vollmers J."/>
            <person name="Rivas-Marin E."/>
            <person name="Kohn T."/>
            <person name="Peeters S.H."/>
            <person name="Heuer A."/>
            <person name="Rast P."/>
            <person name="Oberbeckmann S."/>
            <person name="Bunk B."/>
            <person name="Jeske O."/>
            <person name="Meyerdierks A."/>
            <person name="Storesund J.E."/>
            <person name="Kallscheuer N."/>
            <person name="Luecker S."/>
            <person name="Lage O.M."/>
            <person name="Pohl T."/>
            <person name="Merkel B.J."/>
            <person name="Hornburger P."/>
            <person name="Mueller R.-W."/>
            <person name="Bruemmer F."/>
            <person name="Labrenz M."/>
            <person name="Spormann A.M."/>
            <person name="Op den Camp H."/>
            <person name="Overmann J."/>
            <person name="Amann R."/>
            <person name="Jetten M.S.M."/>
            <person name="Mascher T."/>
            <person name="Medema M.H."/>
            <person name="Devos D.P."/>
            <person name="Kaster A.-K."/>
            <person name="Ovreas L."/>
            <person name="Rohde M."/>
            <person name="Galperin M.Y."/>
            <person name="Jogler C."/>
        </authorList>
    </citation>
    <scope>NUCLEOTIDE SEQUENCE [LARGE SCALE GENOMIC DNA]</scope>
    <source>
        <strain evidence="3 4">Q31a</strain>
    </source>
</reference>
<dbReference type="KEGG" id="ahel:Q31a_53690"/>
<keyword evidence="2" id="KW-0472">Membrane</keyword>
<keyword evidence="2" id="KW-0812">Transmembrane</keyword>
<feature type="transmembrane region" description="Helical" evidence="2">
    <location>
        <begin position="45"/>
        <end position="66"/>
    </location>
</feature>
<organism evidence="3 4">
    <name type="scientific">Aureliella helgolandensis</name>
    <dbReference type="NCBI Taxonomy" id="2527968"/>
    <lineage>
        <taxon>Bacteria</taxon>
        <taxon>Pseudomonadati</taxon>
        <taxon>Planctomycetota</taxon>
        <taxon>Planctomycetia</taxon>
        <taxon>Pirellulales</taxon>
        <taxon>Pirellulaceae</taxon>
        <taxon>Aureliella</taxon>
    </lineage>
</organism>
<evidence type="ECO:0000256" key="2">
    <source>
        <dbReference type="SAM" id="Phobius"/>
    </source>
</evidence>
<dbReference type="OrthoDB" id="223541at2"/>
<keyword evidence="2" id="KW-1133">Transmembrane helix</keyword>
<evidence type="ECO:0000313" key="3">
    <source>
        <dbReference type="EMBL" id="QDV26989.1"/>
    </source>
</evidence>
<gene>
    <name evidence="3" type="ORF">Q31a_53690</name>
</gene>
<proteinExistence type="predicted"/>
<sequence length="1095" mass="120737">MPHLSVNTVSTSTSRGRETRLTAAQDAPLVSLESRPASKREDSHFAVTLLIVALACFATLLCYQVFIRKYDSGLRRTVALQLKQLFPGTIPRIGRIVSDGTDSIVLSDVALIDAKSRDGREVFMAQRVVLHGDLDISHWAQQTTRVRQVDLHGAKLELWRQADGSWSVECLKPHLPTDSRNPPPAITIYQAILRLHQSMSPDAAVVELHDIEGQVTSEPSPLGAEKRPAMVAHLTGRSSGLVGALDLTGSFLPDSGFWHVTGSVERFRFSPTLIRQLPPQIGQYLSQVSGFECLASCHFEVNSSETAAPTFEVKGEISSGRLQDPRLPYPLESVAGSFHCKNTLLQLRSMHASSGGTQVDLHADVHGFSIRSPLVVRARVVDLELDSQLYRSLPPKLQEMWDRLNIGGRVGGDIQLLYDGLHWTPSAVLQCEDVSIQPWLFPYPLTKIHGPLKYQNGTVSSAQMQGQAGGQVILSSFSFTQQEQEWLGRLQVESQGTIAIDEQLLSALTPADKETSAGETFVRSLHPTGAVSLTQVAFERTSVADSTWHRTIDVSVFGMSINYDGFRYPIFDVRGRIFGQDNYWMLDRFEGRNDSGRILCSGNWQTPPDAPTLPFSLNFQAFAVPMVESLKHALPSDAQRVWEEFQPSGSVDTVLVSIDRPPGATEVSTHVTVEEDNTSNSDVGRSLNLLPRTLPYRLSDIECKIEYIADRVIIHKASGYNNASRISLQGECTPQQDGRWKADLDWLPQTRLMVDAQFLKALPRSVRDSLVRLDFSGPVSVFGKSQVIFSDEIDTLPVTVWDCQFDVENGRLADGRGIGNLRGTVWMQGSSDGTRLQGSGDVAMEALTVNGIPVSNLRGPFALVDSTLYFGSKVADVLPSESHAIAMTASALSGDLSLGGFGRLDTGKFYCEAQLRHAELAGLLQDVGVEQASTQARCDASLAFDGIPWNTQTWSGEGRVHLSDAQLFQLPFMIRFLRTASISANDDSAFQSADILFRIDGDRIPLQIACDGEVLRLFGDGWTNLRREVDLKLYSYVGRRVPISRVISPIMPDSRYSALMMFEVTGTLDNPQMLRRPFPQLTSIQEMFPEMATAD</sequence>
<dbReference type="Proteomes" id="UP000318017">
    <property type="component" value="Chromosome"/>
</dbReference>
<dbReference type="AlphaFoldDB" id="A0A518GEG4"/>
<evidence type="ECO:0000313" key="4">
    <source>
        <dbReference type="Proteomes" id="UP000318017"/>
    </source>
</evidence>
<feature type="region of interest" description="Disordered" evidence="1">
    <location>
        <begin position="1"/>
        <end position="20"/>
    </location>
</feature>
<keyword evidence="4" id="KW-1185">Reference proteome</keyword>
<dbReference type="RefSeq" id="WP_145083688.1">
    <property type="nucleotide sequence ID" value="NZ_CP036298.1"/>
</dbReference>